<keyword evidence="3" id="KW-0418">Kinase</keyword>
<dbReference type="InterPro" id="IPR002498">
    <property type="entry name" value="PInositol-4-P-4/5-kinase_core"/>
</dbReference>
<proteinExistence type="predicted"/>
<keyword evidence="3" id="KW-0808">Transferase</keyword>
<evidence type="ECO:0000256" key="2">
    <source>
        <dbReference type="ARBA" id="ARBA00022840"/>
    </source>
</evidence>
<comment type="caution">
    <text evidence="5">The sequence shown here is derived from an EMBL/GenBank/DDBJ whole genome shotgun (WGS) entry which is preliminary data.</text>
</comment>
<dbReference type="AlphaFoldDB" id="A0A835HHN3"/>
<dbReference type="PANTHER" id="PTHR45748">
    <property type="entry name" value="1-PHOSPHATIDYLINOSITOL 3-PHOSPHATE 5-KINASE-RELATED"/>
    <property type="match status" value="1"/>
</dbReference>
<dbReference type="Gene3D" id="3.30.800.10">
    <property type="entry name" value="Phosphatidylinositol Phosphate Kinase II Beta"/>
    <property type="match status" value="1"/>
</dbReference>
<organism evidence="5 6">
    <name type="scientific">Coptis chinensis</name>
    <dbReference type="NCBI Taxonomy" id="261450"/>
    <lineage>
        <taxon>Eukaryota</taxon>
        <taxon>Viridiplantae</taxon>
        <taxon>Streptophyta</taxon>
        <taxon>Embryophyta</taxon>
        <taxon>Tracheophyta</taxon>
        <taxon>Spermatophyta</taxon>
        <taxon>Magnoliopsida</taxon>
        <taxon>Ranunculales</taxon>
        <taxon>Ranunculaceae</taxon>
        <taxon>Coptidoideae</taxon>
        <taxon>Coptis</taxon>
    </lineage>
</organism>
<keyword evidence="6" id="KW-1185">Reference proteome</keyword>
<dbReference type="Gene3D" id="3.30.810.10">
    <property type="entry name" value="2-Layer Sandwich"/>
    <property type="match status" value="1"/>
</dbReference>
<dbReference type="InterPro" id="IPR044769">
    <property type="entry name" value="PIKfyve_PIPKc"/>
</dbReference>
<dbReference type="OrthoDB" id="158357at2759"/>
<dbReference type="InterPro" id="IPR027484">
    <property type="entry name" value="PInositol-4-P-5-kinase_N"/>
</dbReference>
<dbReference type="SUPFAM" id="SSF56104">
    <property type="entry name" value="SAICAR synthase-like"/>
    <property type="match status" value="1"/>
</dbReference>
<accession>A0A835HHN3</accession>
<evidence type="ECO:0000259" key="4">
    <source>
        <dbReference type="PROSITE" id="PS51455"/>
    </source>
</evidence>
<dbReference type="GO" id="GO:0000285">
    <property type="term" value="F:1-phosphatidylinositol-3-phosphate 5-kinase activity"/>
    <property type="evidence" value="ECO:0007669"/>
    <property type="project" value="InterPro"/>
</dbReference>
<dbReference type="Proteomes" id="UP000631114">
    <property type="component" value="Unassembled WGS sequence"/>
</dbReference>
<evidence type="ECO:0000313" key="5">
    <source>
        <dbReference type="EMBL" id="KAF9597043.1"/>
    </source>
</evidence>
<reference evidence="5 6" key="1">
    <citation type="submission" date="2020-10" db="EMBL/GenBank/DDBJ databases">
        <title>The Coptis chinensis genome and diversification of protoberbering-type alkaloids.</title>
        <authorList>
            <person name="Wang B."/>
            <person name="Shu S."/>
            <person name="Song C."/>
            <person name="Liu Y."/>
        </authorList>
    </citation>
    <scope>NUCLEOTIDE SEQUENCE [LARGE SCALE GENOMIC DNA]</scope>
    <source>
        <strain evidence="5">HL-2020</strain>
        <tissue evidence="5">Leaf</tissue>
    </source>
</reference>
<evidence type="ECO:0000313" key="6">
    <source>
        <dbReference type="Proteomes" id="UP000631114"/>
    </source>
</evidence>
<sequence length="471" mass="53935">MCLYEKQFHDLRCPCELDYISSLSRCKNWDAKGGKSGSLFVKTLDDRFVIKQIQKKEYDSFVKFAHEYFKYTDQSLNSGSQTCLAKILGIYQVTIRQPKSGKDLKYELMVMENLLFGKNITHLYDLKGSEYARYTSNANGIGEVLLDGNFVEDMNVSPLYVSGKTKHALERALWNDTSFLTSINVMDYSLLVGVDMQQRELVCGIIDYLRQYTWEKQLETLAEASIVPRHATPTVVSPVDYKKRFRKFMSLHFISVPGHWCPETSAEPCKGRGIPSTFANVDEPKQGSNLNVSTTDGSTLQQLKRDSLFSELGPLKDNERKYLNCVVKEYMLLAGYRLTTMTVYEEVFSESSQPDLSNDTNDQIKTWHFEKETDLSEVHYPKAIADTNLLCITDQNLDLWQNTPACIPDTLHHYYYQYLSSTDEAAEEQNKNRNKKERMLQAATPTTIPMNSFKFDLAECFSGTMQLAWGA</sequence>
<feature type="domain" description="PIPK" evidence="4">
    <location>
        <begin position="1"/>
        <end position="253"/>
    </location>
</feature>
<dbReference type="PANTHER" id="PTHR45748:SF4">
    <property type="entry name" value="1-PHOSPHATIDYLINOSITOL-3-PHOSPHATE 5-KINASE FAB1D-RELATED"/>
    <property type="match status" value="1"/>
</dbReference>
<evidence type="ECO:0000256" key="1">
    <source>
        <dbReference type="ARBA" id="ARBA00022741"/>
    </source>
</evidence>
<dbReference type="Pfam" id="PF01504">
    <property type="entry name" value="PIP5K"/>
    <property type="match status" value="2"/>
</dbReference>
<dbReference type="GO" id="GO:0046854">
    <property type="term" value="P:phosphatidylinositol phosphate biosynthetic process"/>
    <property type="evidence" value="ECO:0007669"/>
    <property type="project" value="TreeGrafter"/>
</dbReference>
<protein>
    <recommendedName>
        <fullName evidence="4">PIPK domain-containing protein</fullName>
    </recommendedName>
</protein>
<dbReference type="FunFam" id="3.30.810.10:FF:000001">
    <property type="entry name" value="1-phosphatidylinositol 3-phosphate 5-kinase FAB1"/>
    <property type="match status" value="1"/>
</dbReference>
<name>A0A835HHN3_9MAGN</name>
<dbReference type="CDD" id="cd17300">
    <property type="entry name" value="PIPKc_PIKfyve"/>
    <property type="match status" value="1"/>
</dbReference>
<gene>
    <name evidence="5" type="ORF">IFM89_015198</name>
</gene>
<dbReference type="PROSITE" id="PS51455">
    <property type="entry name" value="PIPK"/>
    <property type="match status" value="1"/>
</dbReference>
<keyword evidence="2 3" id="KW-0067">ATP-binding</keyword>
<keyword evidence="1 3" id="KW-0547">Nucleotide-binding</keyword>
<dbReference type="SMART" id="SM00330">
    <property type="entry name" value="PIPKc"/>
    <property type="match status" value="1"/>
</dbReference>
<dbReference type="GO" id="GO:0010008">
    <property type="term" value="C:endosome membrane"/>
    <property type="evidence" value="ECO:0007669"/>
    <property type="project" value="TreeGrafter"/>
</dbReference>
<dbReference type="GO" id="GO:0005524">
    <property type="term" value="F:ATP binding"/>
    <property type="evidence" value="ECO:0007669"/>
    <property type="project" value="UniProtKB-UniRule"/>
</dbReference>
<evidence type="ECO:0000256" key="3">
    <source>
        <dbReference type="PROSITE-ProRule" id="PRU00781"/>
    </source>
</evidence>
<dbReference type="InterPro" id="IPR027483">
    <property type="entry name" value="PInositol-4-P-4/5-kinase_C_sf"/>
</dbReference>
<dbReference type="EMBL" id="JADFTS010000007">
    <property type="protein sequence ID" value="KAF9597043.1"/>
    <property type="molecule type" value="Genomic_DNA"/>
</dbReference>